<comment type="similarity">
    <text evidence="7">Belongs to the chloroperoxidase family.</text>
</comment>
<evidence type="ECO:0000256" key="7">
    <source>
        <dbReference type="ARBA" id="ARBA00025795"/>
    </source>
</evidence>
<accession>A0A6A6UMS1</accession>
<evidence type="ECO:0000256" key="5">
    <source>
        <dbReference type="ARBA" id="ARBA00023002"/>
    </source>
</evidence>
<dbReference type="InterPro" id="IPR000028">
    <property type="entry name" value="Chloroperoxidase"/>
</dbReference>
<evidence type="ECO:0000256" key="4">
    <source>
        <dbReference type="ARBA" id="ARBA00022723"/>
    </source>
</evidence>
<keyword evidence="5" id="KW-0560">Oxidoreductase</keyword>
<keyword evidence="10" id="KW-1185">Reference proteome</keyword>
<organism evidence="9 10">
    <name type="scientific">Microthyrium microscopicum</name>
    <dbReference type="NCBI Taxonomy" id="703497"/>
    <lineage>
        <taxon>Eukaryota</taxon>
        <taxon>Fungi</taxon>
        <taxon>Dikarya</taxon>
        <taxon>Ascomycota</taxon>
        <taxon>Pezizomycotina</taxon>
        <taxon>Dothideomycetes</taxon>
        <taxon>Dothideomycetes incertae sedis</taxon>
        <taxon>Microthyriales</taxon>
        <taxon>Microthyriaceae</taxon>
        <taxon>Microthyrium</taxon>
    </lineage>
</organism>
<dbReference type="SUPFAM" id="SSF47571">
    <property type="entry name" value="Cloroperoxidase"/>
    <property type="match status" value="1"/>
</dbReference>
<evidence type="ECO:0000313" key="9">
    <source>
        <dbReference type="EMBL" id="KAF2672753.1"/>
    </source>
</evidence>
<dbReference type="InterPro" id="IPR036851">
    <property type="entry name" value="Chloroperoxidase-like_sf"/>
</dbReference>
<dbReference type="GO" id="GO:0004601">
    <property type="term" value="F:peroxidase activity"/>
    <property type="evidence" value="ECO:0007669"/>
    <property type="project" value="UniProtKB-KW"/>
</dbReference>
<reference evidence="9" key="1">
    <citation type="journal article" date="2020" name="Stud. Mycol.">
        <title>101 Dothideomycetes genomes: a test case for predicting lifestyles and emergence of pathogens.</title>
        <authorList>
            <person name="Haridas S."/>
            <person name="Albert R."/>
            <person name="Binder M."/>
            <person name="Bloem J."/>
            <person name="Labutti K."/>
            <person name="Salamov A."/>
            <person name="Andreopoulos B."/>
            <person name="Baker S."/>
            <person name="Barry K."/>
            <person name="Bills G."/>
            <person name="Bluhm B."/>
            <person name="Cannon C."/>
            <person name="Castanera R."/>
            <person name="Culley D."/>
            <person name="Daum C."/>
            <person name="Ezra D."/>
            <person name="Gonzalez J."/>
            <person name="Henrissat B."/>
            <person name="Kuo A."/>
            <person name="Liang C."/>
            <person name="Lipzen A."/>
            <person name="Lutzoni F."/>
            <person name="Magnuson J."/>
            <person name="Mondo S."/>
            <person name="Nolan M."/>
            <person name="Ohm R."/>
            <person name="Pangilinan J."/>
            <person name="Park H.-J."/>
            <person name="Ramirez L."/>
            <person name="Alfaro M."/>
            <person name="Sun H."/>
            <person name="Tritt A."/>
            <person name="Yoshinaga Y."/>
            <person name="Zwiers L.-H."/>
            <person name="Turgeon B."/>
            <person name="Goodwin S."/>
            <person name="Spatafora J."/>
            <person name="Crous P."/>
            <person name="Grigoriev I."/>
        </authorList>
    </citation>
    <scope>NUCLEOTIDE SEQUENCE</scope>
    <source>
        <strain evidence="9">CBS 115976</strain>
    </source>
</reference>
<evidence type="ECO:0000256" key="1">
    <source>
        <dbReference type="ARBA" id="ARBA00001970"/>
    </source>
</evidence>
<dbReference type="PANTHER" id="PTHR33577:SF9">
    <property type="entry name" value="PEROXIDASE STCC"/>
    <property type="match status" value="1"/>
</dbReference>
<evidence type="ECO:0000256" key="3">
    <source>
        <dbReference type="ARBA" id="ARBA00022617"/>
    </source>
</evidence>
<evidence type="ECO:0000256" key="6">
    <source>
        <dbReference type="ARBA" id="ARBA00023004"/>
    </source>
</evidence>
<dbReference type="EMBL" id="MU004231">
    <property type="protein sequence ID" value="KAF2672753.1"/>
    <property type="molecule type" value="Genomic_DNA"/>
</dbReference>
<name>A0A6A6UMS1_9PEZI</name>
<sequence>MAAPPSDHPEIDWTKWEPAVRSPCPMINALANHHILPHNGRDITKEQAVKALTTSIKLDSGIANIFTLGALQGNPDHSKHTFDLDMVDKHGLIEHDVSLSRDDLMSGNNHSFNKEIFESVMATYGDNKETTLELASKARYDRLTACKKAHEAAGKHLEYGLKEFIFSYGETALFTAMLGDKKEGTCPIEYLRIFFEEERLPYKEGWKPPASPVTQSDMNHLIFGLLTAKAHKAAEASQVGLGTVQAVQAAVTSFLHAPSFCTIM</sequence>
<protein>
    <submittedName>
        <fullName evidence="9">Cloroperoxidase</fullName>
    </submittedName>
</protein>
<dbReference type="PROSITE" id="PS51405">
    <property type="entry name" value="HEME_HALOPEROXIDASE"/>
    <property type="match status" value="1"/>
</dbReference>
<gene>
    <name evidence="9" type="ORF">BT63DRAFT_450779</name>
</gene>
<comment type="cofactor">
    <cofactor evidence="1">
        <name>heme b</name>
        <dbReference type="ChEBI" id="CHEBI:60344"/>
    </cofactor>
</comment>
<dbReference type="OrthoDB" id="407298at2759"/>
<keyword evidence="3" id="KW-0349">Heme</keyword>
<evidence type="ECO:0000256" key="2">
    <source>
        <dbReference type="ARBA" id="ARBA00022559"/>
    </source>
</evidence>
<dbReference type="AlphaFoldDB" id="A0A6A6UMS1"/>
<evidence type="ECO:0000313" key="10">
    <source>
        <dbReference type="Proteomes" id="UP000799302"/>
    </source>
</evidence>
<proteinExistence type="inferred from homology"/>
<keyword evidence="6" id="KW-0408">Iron</keyword>
<keyword evidence="2 9" id="KW-0575">Peroxidase</keyword>
<dbReference type="Gene3D" id="1.10.489.10">
    <property type="entry name" value="Chloroperoxidase-like"/>
    <property type="match status" value="1"/>
</dbReference>
<dbReference type="GO" id="GO:0046872">
    <property type="term" value="F:metal ion binding"/>
    <property type="evidence" value="ECO:0007669"/>
    <property type="project" value="UniProtKB-KW"/>
</dbReference>
<dbReference type="Proteomes" id="UP000799302">
    <property type="component" value="Unassembled WGS sequence"/>
</dbReference>
<dbReference type="PANTHER" id="PTHR33577">
    <property type="entry name" value="STERIGMATOCYSTIN BIOSYNTHESIS PEROXIDASE STCC-RELATED"/>
    <property type="match status" value="1"/>
</dbReference>
<dbReference type="Pfam" id="PF01328">
    <property type="entry name" value="Peroxidase_2"/>
    <property type="match status" value="1"/>
</dbReference>
<evidence type="ECO:0000259" key="8">
    <source>
        <dbReference type="PROSITE" id="PS51405"/>
    </source>
</evidence>
<keyword evidence="4" id="KW-0479">Metal-binding</keyword>
<feature type="domain" description="Heme haloperoxidase family profile" evidence="8">
    <location>
        <begin position="6"/>
        <end position="220"/>
    </location>
</feature>